<evidence type="ECO:0000256" key="2">
    <source>
        <dbReference type="SAM" id="SignalP"/>
    </source>
</evidence>
<proteinExistence type="predicted"/>
<keyword evidence="2" id="KW-0732">Signal</keyword>
<protein>
    <submittedName>
        <fullName evidence="4">Uncharacterized protein LOC106814247</fullName>
    </submittedName>
</protein>
<name>A0ABM1EPA9_PRICU</name>
<evidence type="ECO:0000313" key="3">
    <source>
        <dbReference type="Proteomes" id="UP000695022"/>
    </source>
</evidence>
<dbReference type="GeneID" id="106814247"/>
<accession>A0ABM1EPA9</accession>
<feature type="signal peptide" evidence="2">
    <location>
        <begin position="1"/>
        <end position="15"/>
    </location>
</feature>
<sequence length="191" mass="21954">MVWLTSFRLWQLVSSDEGAVHQTKSREDQPIDDVQLRIESLSGTKGGLQFYCPIGNHVPTALMPIRFAKYDSGVDFILAFEELERDIEQATARRAEVIANRKAAAKKQCEHAEEMRKAFKANQAEKTRKMQEVQDEKFEAVSQNKERLQEKQEERLRDAEVKRVVVGLKGTTMRQKVAETPVVEHIEVQEL</sequence>
<evidence type="ECO:0000313" key="4">
    <source>
        <dbReference type="RefSeq" id="XP_014674030.1"/>
    </source>
</evidence>
<feature type="chain" id="PRO_5045510968" evidence="2">
    <location>
        <begin position="16"/>
        <end position="191"/>
    </location>
</feature>
<evidence type="ECO:0000256" key="1">
    <source>
        <dbReference type="SAM" id="Coils"/>
    </source>
</evidence>
<reference evidence="4" key="1">
    <citation type="submission" date="2025-08" db="UniProtKB">
        <authorList>
            <consortium name="RefSeq"/>
        </authorList>
    </citation>
    <scope>IDENTIFICATION</scope>
</reference>
<gene>
    <name evidence="4" type="primary">LOC106814247</name>
</gene>
<feature type="coiled-coil region" evidence="1">
    <location>
        <begin position="80"/>
        <end position="162"/>
    </location>
</feature>
<dbReference type="RefSeq" id="XP_014674030.1">
    <property type="nucleotide sequence ID" value="XM_014818544.1"/>
</dbReference>
<keyword evidence="3" id="KW-1185">Reference proteome</keyword>
<organism evidence="3 4">
    <name type="scientific">Priapulus caudatus</name>
    <name type="common">Priapulid worm</name>
    <dbReference type="NCBI Taxonomy" id="37621"/>
    <lineage>
        <taxon>Eukaryota</taxon>
        <taxon>Metazoa</taxon>
        <taxon>Ecdysozoa</taxon>
        <taxon>Scalidophora</taxon>
        <taxon>Priapulida</taxon>
        <taxon>Priapulimorpha</taxon>
        <taxon>Priapulimorphida</taxon>
        <taxon>Priapulidae</taxon>
        <taxon>Priapulus</taxon>
    </lineage>
</organism>
<keyword evidence="1" id="KW-0175">Coiled coil</keyword>
<dbReference type="Proteomes" id="UP000695022">
    <property type="component" value="Unplaced"/>
</dbReference>